<evidence type="ECO:0000313" key="10">
    <source>
        <dbReference type="Proteomes" id="UP000182938"/>
    </source>
</evidence>
<name>A0A1L3MJL0_9MICO</name>
<evidence type="ECO:0000256" key="7">
    <source>
        <dbReference type="SAM" id="Phobius"/>
    </source>
</evidence>
<dbReference type="RefSeq" id="WP_072625663.1">
    <property type="nucleotide sequence ID" value="NZ_CP013290.1"/>
</dbReference>
<dbReference type="CDD" id="cd06173">
    <property type="entry name" value="MFS_MefA_like"/>
    <property type="match status" value="1"/>
</dbReference>
<feature type="transmembrane region" description="Helical" evidence="7">
    <location>
        <begin position="21"/>
        <end position="45"/>
    </location>
</feature>
<evidence type="ECO:0000256" key="6">
    <source>
        <dbReference type="ARBA" id="ARBA00023136"/>
    </source>
</evidence>
<sequence>MRRLRGLLADTRPLQVPAYRRLFTAQIVTVIGAQLTVVTVPAQIYSMTGSSAYVGLTGIFGLVPLVVFGLYGGSLADHFDRRRILTVTTWGLIITSALFFVQAALGNTNVWLLLAIFSLQQAFFAVNQPTRSAVYPRILPPELLPAANTLGMTVFTGGAIAGPLVGGALIPLLGFSWIYLIDTICLFATLWAVISLPPLPVEAIAGSSPGLRSVLDGFVYLAGHPVLLMSFVVDLIAMVFGMPRALIPEMAHLDFGGPAEGGLAFALLFAAMPAGAFLGGVMSGWVSRVERHGLAVIIAILVWGMAITGFGIAVGLADGSAGLWLAVAVVFFAAGGAADVASAAFRSTMLQSSATDAMRGRLQGVFIVVVAGGPRVADVLHGLVAGQISAATTTIIGGLLVIVLTLLASALVPAFARYRVPRA</sequence>
<dbReference type="PANTHER" id="PTHR23513:SF9">
    <property type="entry name" value="ENTEROBACTIN EXPORTER ENTS"/>
    <property type="match status" value="1"/>
</dbReference>
<evidence type="ECO:0000313" key="9">
    <source>
        <dbReference type="EMBL" id="APH02522.1"/>
    </source>
</evidence>
<keyword evidence="2" id="KW-0813">Transport</keyword>
<feature type="transmembrane region" description="Helical" evidence="7">
    <location>
        <begin position="323"/>
        <end position="345"/>
    </location>
</feature>
<dbReference type="GO" id="GO:0005886">
    <property type="term" value="C:plasma membrane"/>
    <property type="evidence" value="ECO:0007669"/>
    <property type="project" value="UniProtKB-SubCell"/>
</dbReference>
<dbReference type="EMBL" id="CP013290">
    <property type="protein sequence ID" value="APH02522.1"/>
    <property type="molecule type" value="Genomic_DNA"/>
</dbReference>
<dbReference type="KEGG" id="jte:ASJ30_14095"/>
<feature type="transmembrane region" description="Helical" evidence="7">
    <location>
        <begin position="84"/>
        <end position="104"/>
    </location>
</feature>
<evidence type="ECO:0000256" key="5">
    <source>
        <dbReference type="ARBA" id="ARBA00022989"/>
    </source>
</evidence>
<dbReference type="GO" id="GO:0022857">
    <property type="term" value="F:transmembrane transporter activity"/>
    <property type="evidence" value="ECO:0007669"/>
    <property type="project" value="InterPro"/>
</dbReference>
<dbReference type="Pfam" id="PF05977">
    <property type="entry name" value="MFS_3"/>
    <property type="match status" value="1"/>
</dbReference>
<reference evidence="9 10" key="1">
    <citation type="submission" date="2015-11" db="EMBL/GenBank/DDBJ databases">
        <authorList>
            <person name="Zhang Y."/>
            <person name="Guo Z."/>
        </authorList>
    </citation>
    <scope>NUCLEOTIDE SEQUENCE [LARGE SCALE GENOMIC DNA]</scope>
    <source>
        <strain evidence="9 10">YFY001</strain>
    </source>
</reference>
<keyword evidence="10" id="KW-1185">Reference proteome</keyword>
<evidence type="ECO:0000259" key="8">
    <source>
        <dbReference type="PROSITE" id="PS50850"/>
    </source>
</evidence>
<organism evidence="9 10">
    <name type="scientific">Janibacter indicus</name>
    <dbReference type="NCBI Taxonomy" id="857417"/>
    <lineage>
        <taxon>Bacteria</taxon>
        <taxon>Bacillati</taxon>
        <taxon>Actinomycetota</taxon>
        <taxon>Actinomycetes</taxon>
        <taxon>Micrococcales</taxon>
        <taxon>Intrasporangiaceae</taxon>
        <taxon>Janibacter</taxon>
    </lineage>
</organism>
<feature type="transmembrane region" description="Helical" evidence="7">
    <location>
        <begin position="294"/>
        <end position="317"/>
    </location>
</feature>
<comment type="subcellular location">
    <subcellularLocation>
        <location evidence="1">Cell inner membrane</location>
        <topology evidence="1">Multi-pass membrane protein</topology>
    </subcellularLocation>
</comment>
<feature type="transmembrane region" description="Helical" evidence="7">
    <location>
        <begin position="394"/>
        <end position="416"/>
    </location>
</feature>
<protein>
    <submittedName>
        <fullName evidence="9">MFS transporter permease</fullName>
    </submittedName>
</protein>
<evidence type="ECO:0000256" key="2">
    <source>
        <dbReference type="ARBA" id="ARBA00022448"/>
    </source>
</evidence>
<keyword evidence="3" id="KW-1003">Cell membrane</keyword>
<dbReference type="Gene3D" id="1.20.1250.20">
    <property type="entry name" value="MFS general substrate transporter like domains"/>
    <property type="match status" value="1"/>
</dbReference>
<dbReference type="InterPro" id="IPR020846">
    <property type="entry name" value="MFS_dom"/>
</dbReference>
<dbReference type="InterPro" id="IPR010290">
    <property type="entry name" value="TM_effector"/>
</dbReference>
<feature type="transmembrane region" description="Helical" evidence="7">
    <location>
        <begin position="262"/>
        <end position="282"/>
    </location>
</feature>
<evidence type="ECO:0000256" key="1">
    <source>
        <dbReference type="ARBA" id="ARBA00004429"/>
    </source>
</evidence>
<evidence type="ECO:0000256" key="3">
    <source>
        <dbReference type="ARBA" id="ARBA00022475"/>
    </source>
</evidence>
<feature type="domain" description="Major facilitator superfamily (MFS) profile" evidence="8">
    <location>
        <begin position="211"/>
        <end position="423"/>
    </location>
</feature>
<keyword evidence="4 7" id="KW-0812">Transmembrane</keyword>
<dbReference type="InterPro" id="IPR036259">
    <property type="entry name" value="MFS_trans_sf"/>
</dbReference>
<evidence type="ECO:0000256" key="4">
    <source>
        <dbReference type="ARBA" id="ARBA00022692"/>
    </source>
</evidence>
<dbReference type="SUPFAM" id="SSF103473">
    <property type="entry name" value="MFS general substrate transporter"/>
    <property type="match status" value="1"/>
</dbReference>
<feature type="transmembrane region" description="Helical" evidence="7">
    <location>
        <begin position="51"/>
        <end position="72"/>
    </location>
</feature>
<keyword evidence="5 7" id="KW-1133">Transmembrane helix</keyword>
<feature type="transmembrane region" description="Helical" evidence="7">
    <location>
        <begin position="365"/>
        <end position="388"/>
    </location>
</feature>
<dbReference type="AlphaFoldDB" id="A0A1L3MJL0"/>
<feature type="transmembrane region" description="Helical" evidence="7">
    <location>
        <begin position="217"/>
        <end position="242"/>
    </location>
</feature>
<proteinExistence type="predicted"/>
<accession>A0A1L3MJL0</accession>
<dbReference type="PROSITE" id="PS50850">
    <property type="entry name" value="MFS"/>
    <property type="match status" value="1"/>
</dbReference>
<dbReference type="Proteomes" id="UP000182938">
    <property type="component" value="Chromosome"/>
</dbReference>
<keyword evidence="6 7" id="KW-0472">Membrane</keyword>
<dbReference type="PANTHER" id="PTHR23513">
    <property type="entry name" value="INTEGRAL MEMBRANE EFFLUX PROTEIN-RELATED"/>
    <property type="match status" value="1"/>
</dbReference>
<feature type="transmembrane region" description="Helical" evidence="7">
    <location>
        <begin position="147"/>
        <end position="170"/>
    </location>
</feature>
<gene>
    <name evidence="9" type="ORF">ASJ30_14095</name>
</gene>